<dbReference type="PROSITE" id="PS50949">
    <property type="entry name" value="HTH_GNTR"/>
    <property type="match status" value="1"/>
</dbReference>
<dbReference type="CDD" id="cd07377">
    <property type="entry name" value="WHTH_GntR"/>
    <property type="match status" value="1"/>
</dbReference>
<keyword evidence="6" id="KW-1185">Reference proteome</keyword>
<protein>
    <submittedName>
        <fullName evidence="5">GntR family transcriptional regulator</fullName>
    </submittedName>
</protein>
<dbReference type="SUPFAM" id="SSF64288">
    <property type="entry name" value="Chorismate lyase-like"/>
    <property type="match status" value="1"/>
</dbReference>
<dbReference type="Pfam" id="PF00392">
    <property type="entry name" value="GntR"/>
    <property type="match status" value="1"/>
</dbReference>
<feature type="domain" description="HTH gntR-type" evidence="4">
    <location>
        <begin position="10"/>
        <end position="78"/>
    </location>
</feature>
<sequence>MIDKPAGPASTKAQHIASEVRRRIVEHEWRQGDRIPDEADLAIEFDAARATVNKALQLLADEGLLDRRRRAGTRVAVDPVRKATFTISIVREQVEQAGMAYSHRVVAQRLSPVPDALAERTGLSKGEVLVHMRAVHYADGQPFQLEDRWINPRAAPSLAGVDLWQLNANEWLVRNAPYLRAELAFSAENANWRDARLLQAQPGQALLILSRITWNDLGPITIVRVAFQPGHHVANENGLTRSY</sequence>
<evidence type="ECO:0000313" key="5">
    <source>
        <dbReference type="EMBL" id="MFC3206280.1"/>
    </source>
</evidence>
<dbReference type="SMART" id="SM00345">
    <property type="entry name" value="HTH_GNTR"/>
    <property type="match status" value="1"/>
</dbReference>
<dbReference type="PANTHER" id="PTHR44846:SF16">
    <property type="entry name" value="TRANSCRIPTIONAL REGULATOR PHNF-RELATED"/>
    <property type="match status" value="1"/>
</dbReference>
<reference evidence="6" key="1">
    <citation type="journal article" date="2019" name="Int. J. Syst. Evol. Microbiol.">
        <title>The Global Catalogue of Microorganisms (GCM) 10K type strain sequencing project: providing services to taxonomists for standard genome sequencing and annotation.</title>
        <authorList>
            <consortium name="The Broad Institute Genomics Platform"/>
            <consortium name="The Broad Institute Genome Sequencing Center for Infectious Disease"/>
            <person name="Wu L."/>
            <person name="Ma J."/>
        </authorList>
    </citation>
    <scope>NUCLEOTIDE SEQUENCE [LARGE SCALE GENOMIC DNA]</scope>
    <source>
        <strain evidence="6">KCTC 52165</strain>
    </source>
</reference>
<proteinExistence type="predicted"/>
<gene>
    <name evidence="5" type="ORF">ACFOHJ_08670</name>
</gene>
<dbReference type="InterPro" id="IPR011663">
    <property type="entry name" value="UTRA"/>
</dbReference>
<dbReference type="RefSeq" id="WP_378220095.1">
    <property type="nucleotide sequence ID" value="NZ_JBHRTK010000010.1"/>
</dbReference>
<dbReference type="PRINTS" id="PR00035">
    <property type="entry name" value="HTHGNTR"/>
</dbReference>
<dbReference type="Pfam" id="PF07702">
    <property type="entry name" value="UTRA"/>
    <property type="match status" value="1"/>
</dbReference>
<evidence type="ECO:0000313" key="6">
    <source>
        <dbReference type="Proteomes" id="UP001595583"/>
    </source>
</evidence>
<name>A0ABV7K7K8_9HYPH</name>
<keyword evidence="3" id="KW-0804">Transcription</keyword>
<keyword evidence="1" id="KW-0805">Transcription regulation</keyword>
<evidence type="ECO:0000256" key="2">
    <source>
        <dbReference type="ARBA" id="ARBA00023125"/>
    </source>
</evidence>
<dbReference type="Gene3D" id="1.10.10.10">
    <property type="entry name" value="Winged helix-like DNA-binding domain superfamily/Winged helix DNA-binding domain"/>
    <property type="match status" value="1"/>
</dbReference>
<evidence type="ECO:0000256" key="1">
    <source>
        <dbReference type="ARBA" id="ARBA00023015"/>
    </source>
</evidence>
<evidence type="ECO:0000259" key="4">
    <source>
        <dbReference type="PROSITE" id="PS50949"/>
    </source>
</evidence>
<dbReference type="PANTHER" id="PTHR44846">
    <property type="entry name" value="MANNOSYL-D-GLYCERATE TRANSPORT/METABOLISM SYSTEM REPRESSOR MNGR-RELATED"/>
    <property type="match status" value="1"/>
</dbReference>
<dbReference type="Gene3D" id="3.40.1410.10">
    <property type="entry name" value="Chorismate lyase-like"/>
    <property type="match status" value="1"/>
</dbReference>
<dbReference type="SUPFAM" id="SSF46785">
    <property type="entry name" value="Winged helix' DNA-binding domain"/>
    <property type="match status" value="1"/>
</dbReference>
<accession>A0ABV7K7K8</accession>
<keyword evidence="2" id="KW-0238">DNA-binding</keyword>
<dbReference type="InterPro" id="IPR036388">
    <property type="entry name" value="WH-like_DNA-bd_sf"/>
</dbReference>
<organism evidence="5 6">
    <name type="scientific">Aquamicrobium soli</name>
    <dbReference type="NCBI Taxonomy" id="1811518"/>
    <lineage>
        <taxon>Bacteria</taxon>
        <taxon>Pseudomonadati</taxon>
        <taxon>Pseudomonadota</taxon>
        <taxon>Alphaproteobacteria</taxon>
        <taxon>Hyphomicrobiales</taxon>
        <taxon>Phyllobacteriaceae</taxon>
        <taxon>Aquamicrobium</taxon>
    </lineage>
</organism>
<dbReference type="EMBL" id="JBHRTK010000010">
    <property type="protein sequence ID" value="MFC3206280.1"/>
    <property type="molecule type" value="Genomic_DNA"/>
</dbReference>
<dbReference type="InterPro" id="IPR000524">
    <property type="entry name" value="Tscrpt_reg_HTH_GntR"/>
</dbReference>
<evidence type="ECO:0000256" key="3">
    <source>
        <dbReference type="ARBA" id="ARBA00023163"/>
    </source>
</evidence>
<dbReference type="InterPro" id="IPR050679">
    <property type="entry name" value="Bact_HTH_transcr_reg"/>
</dbReference>
<dbReference type="InterPro" id="IPR028978">
    <property type="entry name" value="Chorismate_lyase_/UTRA_dom_sf"/>
</dbReference>
<dbReference type="Proteomes" id="UP001595583">
    <property type="component" value="Unassembled WGS sequence"/>
</dbReference>
<dbReference type="InterPro" id="IPR036390">
    <property type="entry name" value="WH_DNA-bd_sf"/>
</dbReference>
<dbReference type="SMART" id="SM00866">
    <property type="entry name" value="UTRA"/>
    <property type="match status" value="1"/>
</dbReference>
<comment type="caution">
    <text evidence="5">The sequence shown here is derived from an EMBL/GenBank/DDBJ whole genome shotgun (WGS) entry which is preliminary data.</text>
</comment>